<dbReference type="GO" id="GO:0032543">
    <property type="term" value="P:mitochondrial translation"/>
    <property type="evidence" value="ECO:0007669"/>
    <property type="project" value="EnsemblFungi"/>
</dbReference>
<organism evidence="16 17">
    <name type="scientific">Lodderomyces elongisporus (strain ATCC 11503 / CBS 2605 / JCM 1781 / NBRC 1676 / NRRL YB-4239)</name>
    <name type="common">Yeast</name>
    <name type="synonym">Saccharomyces elongisporus</name>
    <dbReference type="NCBI Taxonomy" id="379508"/>
    <lineage>
        <taxon>Eukaryota</taxon>
        <taxon>Fungi</taxon>
        <taxon>Dikarya</taxon>
        <taxon>Ascomycota</taxon>
        <taxon>Saccharomycotina</taxon>
        <taxon>Pichiomycetes</taxon>
        <taxon>Debaryomycetaceae</taxon>
        <taxon>Candida/Lodderomyces clade</taxon>
        <taxon>Lodderomyces</taxon>
    </lineage>
</organism>
<dbReference type="OMA" id="CGGGNFK"/>
<keyword evidence="8" id="KW-0648">Protein biosynthesis</keyword>
<feature type="region of interest" description="Disordered" evidence="13">
    <location>
        <begin position="310"/>
        <end position="350"/>
    </location>
</feature>
<feature type="binding site" evidence="12">
    <location>
        <begin position="294"/>
        <end position="295"/>
    </location>
    <ligand>
        <name>L-histidine</name>
        <dbReference type="ChEBI" id="CHEBI:57595"/>
    </ligand>
</feature>
<comment type="catalytic activity">
    <reaction evidence="11">
        <text>tRNA(His) + L-histidine + ATP = L-histidyl-tRNA(His) + AMP + diphosphate + H(+)</text>
        <dbReference type="Rhea" id="RHEA:17313"/>
        <dbReference type="Rhea" id="RHEA-COMP:9665"/>
        <dbReference type="Rhea" id="RHEA-COMP:9689"/>
        <dbReference type="ChEBI" id="CHEBI:15378"/>
        <dbReference type="ChEBI" id="CHEBI:30616"/>
        <dbReference type="ChEBI" id="CHEBI:33019"/>
        <dbReference type="ChEBI" id="CHEBI:57595"/>
        <dbReference type="ChEBI" id="CHEBI:78442"/>
        <dbReference type="ChEBI" id="CHEBI:78527"/>
        <dbReference type="ChEBI" id="CHEBI:456215"/>
        <dbReference type="EC" id="6.1.1.21"/>
    </reaction>
</comment>
<evidence type="ECO:0000256" key="5">
    <source>
        <dbReference type="ARBA" id="ARBA00022598"/>
    </source>
</evidence>
<evidence type="ECO:0000256" key="13">
    <source>
        <dbReference type="SAM" id="MobiDB-lite"/>
    </source>
</evidence>
<dbReference type="InterPro" id="IPR004516">
    <property type="entry name" value="HisRS/HisZ"/>
</dbReference>
<dbReference type="InterPro" id="IPR045864">
    <property type="entry name" value="aa-tRNA-synth_II/BPL/LPL"/>
</dbReference>
<evidence type="ECO:0000259" key="15">
    <source>
        <dbReference type="Pfam" id="PF13393"/>
    </source>
</evidence>
<dbReference type="STRING" id="379508.A5E389"/>
<dbReference type="OrthoDB" id="1906957at2759"/>
<dbReference type="InParanoid" id="A5E389"/>
<feature type="binding site" evidence="12">
    <location>
        <position position="142"/>
    </location>
    <ligand>
        <name>L-histidine</name>
        <dbReference type="ChEBI" id="CHEBI:57595"/>
    </ligand>
</feature>
<evidence type="ECO:0000256" key="10">
    <source>
        <dbReference type="ARBA" id="ARBA00030619"/>
    </source>
</evidence>
<feature type="binding site" evidence="12">
    <location>
        <begin position="95"/>
        <end position="97"/>
    </location>
    <ligand>
        <name>L-histidine</name>
        <dbReference type="ChEBI" id="CHEBI:57595"/>
    </ligand>
</feature>
<evidence type="ECO:0000259" key="14">
    <source>
        <dbReference type="Pfam" id="PF03129"/>
    </source>
</evidence>
<proteinExistence type="inferred from homology"/>
<dbReference type="VEuPathDB" id="FungiDB:LELG_04076"/>
<dbReference type="PANTHER" id="PTHR11476">
    <property type="entry name" value="HISTIDYL-TRNA SYNTHETASE"/>
    <property type="match status" value="1"/>
</dbReference>
<feature type="binding site" evidence="12">
    <location>
        <position position="138"/>
    </location>
    <ligand>
        <name>L-histidine</name>
        <dbReference type="ChEBI" id="CHEBI:57595"/>
    </ligand>
</feature>
<keyword evidence="4" id="KW-0963">Cytoplasm</keyword>
<dbReference type="Gene3D" id="3.30.930.10">
    <property type="entry name" value="Bira Bifunctional Protein, Domain 2"/>
    <property type="match status" value="1"/>
</dbReference>
<keyword evidence="6" id="KW-0547">Nucleotide-binding</keyword>
<keyword evidence="7" id="KW-0067">ATP-binding</keyword>
<keyword evidence="5" id="KW-0436">Ligase</keyword>
<evidence type="ECO:0000256" key="2">
    <source>
        <dbReference type="ARBA" id="ARBA00008226"/>
    </source>
</evidence>
<dbReference type="KEGG" id="lel:PVL30_004900"/>
<comment type="similarity">
    <text evidence="2">Belongs to the class-II aminoacyl-tRNA synthetase family.</text>
</comment>
<dbReference type="GO" id="GO:1990825">
    <property type="term" value="F:sequence-specific mRNA binding"/>
    <property type="evidence" value="ECO:0007669"/>
    <property type="project" value="EnsemblFungi"/>
</dbReference>
<evidence type="ECO:0000256" key="11">
    <source>
        <dbReference type="ARBA" id="ARBA00047639"/>
    </source>
</evidence>
<feature type="domain" description="Class II Histidinyl-tRNA synthetase (HisRS)-like catalytic core" evidence="15">
    <location>
        <begin position="27"/>
        <end position="305"/>
    </location>
</feature>
<sequence length="532" mass="59503">MIKRLLSTTMTKKAKAQDFVLKTPKGTKDWADKDMIIREAIFNKLSTMFKKHGGVTIDTPVFELREILTGKYGEDSKLIYNLEDQGGELTSLRYDLTVPFARFVACNSVSSIKRYHIAKVYRRDQPAMTKGRMREFYQCDFDIAGNYDLMVPDSEILNILCEGLVGLNITDFKVKLNHRKILDGIFEACGVPEADIRKVSSAIDKLDKSPWDAVKKEILEKGQSEETADKIWTFVQHSGSIREVIDILKKSEGLENESAQQGIKEMEVLADYVEAFDILKHLSFDLSLARGLDYYTGLIYEAVTSASAPPENAKELKEKASEEKKKLKEKKEKKDKKSKDAKEGSTEVAAAVEEEEDASAYVGVGSIAAGGRYDNLVGMFSHNKSIPCVGISFGVERLFSIIKQRVDLSKMNSQHTDVYVMAFGGGEGWNGFLKERMQITNQLWKAGIHAEFLYKGKANIRKQFDGAEKSGAKIAVILGKEEYPEGKLRIKLLGQGEENEGELISIEDLIPTVKKELGSIEVEDITASLNNL</sequence>
<dbReference type="EMBL" id="CH981528">
    <property type="protein sequence ID" value="EDK45897.1"/>
    <property type="molecule type" value="Genomic_DNA"/>
</dbReference>
<feature type="domain" description="Anticodon-binding" evidence="14">
    <location>
        <begin position="418"/>
        <end position="515"/>
    </location>
</feature>
<protein>
    <recommendedName>
        <fullName evidence="3">histidine--tRNA ligase</fullName>
        <ecNumber evidence="3">6.1.1.21</ecNumber>
    </recommendedName>
    <alternativeName>
        <fullName evidence="10">Histidyl-tRNA synthetase</fullName>
    </alternativeName>
</protein>
<dbReference type="InterPro" id="IPR033656">
    <property type="entry name" value="HisRS_anticodon"/>
</dbReference>
<evidence type="ECO:0000313" key="17">
    <source>
        <dbReference type="Proteomes" id="UP000001996"/>
    </source>
</evidence>
<dbReference type="SUPFAM" id="SSF52954">
    <property type="entry name" value="Class II aaRS ABD-related"/>
    <property type="match status" value="1"/>
</dbReference>
<evidence type="ECO:0000256" key="12">
    <source>
        <dbReference type="PIRSR" id="PIRSR001549-1"/>
    </source>
</evidence>
<dbReference type="PIRSF" id="PIRSF001549">
    <property type="entry name" value="His-tRNA_synth"/>
    <property type="match status" value="1"/>
</dbReference>
<evidence type="ECO:0000313" key="16">
    <source>
        <dbReference type="EMBL" id="EDK45897.1"/>
    </source>
</evidence>
<feature type="binding site" evidence="12">
    <location>
        <position position="290"/>
    </location>
    <ligand>
        <name>L-histidine</name>
        <dbReference type="ChEBI" id="CHEBI:57595"/>
    </ligand>
</feature>
<comment type="subcellular location">
    <subcellularLocation>
        <location evidence="1">Cytoplasm</location>
    </subcellularLocation>
</comment>
<feature type="compositionally biased region" description="Basic and acidic residues" evidence="13">
    <location>
        <begin position="312"/>
        <end position="345"/>
    </location>
</feature>
<evidence type="ECO:0000256" key="8">
    <source>
        <dbReference type="ARBA" id="ARBA00022917"/>
    </source>
</evidence>
<dbReference type="Proteomes" id="UP000001996">
    <property type="component" value="Unassembled WGS sequence"/>
</dbReference>
<evidence type="ECO:0000256" key="6">
    <source>
        <dbReference type="ARBA" id="ARBA00022741"/>
    </source>
</evidence>
<gene>
    <name evidence="16" type="ORF">LELG_04076</name>
</gene>
<dbReference type="CDD" id="cd00859">
    <property type="entry name" value="HisRS_anticodon"/>
    <property type="match status" value="1"/>
</dbReference>
<dbReference type="FunCoup" id="A5E389">
    <property type="interactions" value="850"/>
</dbReference>
<evidence type="ECO:0000256" key="1">
    <source>
        <dbReference type="ARBA" id="ARBA00004496"/>
    </source>
</evidence>
<name>A5E389_LODEL</name>
<keyword evidence="17" id="KW-1185">Reference proteome</keyword>
<dbReference type="eggNOG" id="KOG1936">
    <property type="taxonomic scope" value="Eukaryota"/>
</dbReference>
<dbReference type="SUPFAM" id="SSF55681">
    <property type="entry name" value="Class II aaRS and biotin synthetases"/>
    <property type="match status" value="1"/>
</dbReference>
<feature type="binding site" evidence="12">
    <location>
        <position position="122"/>
    </location>
    <ligand>
        <name>L-histidine</name>
        <dbReference type="ChEBI" id="CHEBI:57595"/>
    </ligand>
</feature>
<dbReference type="AlphaFoldDB" id="A5E389"/>
<dbReference type="FunFam" id="3.40.50.800:FF:000015">
    <property type="entry name" value="Histidyl-tRNA synthetase, mitochondrial"/>
    <property type="match status" value="1"/>
</dbReference>
<dbReference type="GO" id="GO:0004821">
    <property type="term" value="F:histidine-tRNA ligase activity"/>
    <property type="evidence" value="ECO:0007669"/>
    <property type="project" value="UniProtKB-EC"/>
</dbReference>
<dbReference type="Pfam" id="PF03129">
    <property type="entry name" value="HGTP_anticodon"/>
    <property type="match status" value="1"/>
</dbReference>
<dbReference type="GO" id="GO:0005829">
    <property type="term" value="C:cytosol"/>
    <property type="evidence" value="ECO:0007669"/>
    <property type="project" value="TreeGrafter"/>
</dbReference>
<dbReference type="GO" id="GO:0006427">
    <property type="term" value="P:histidyl-tRNA aminoacylation"/>
    <property type="evidence" value="ECO:0007669"/>
    <property type="project" value="EnsemblFungi"/>
</dbReference>
<accession>A5E389</accession>
<dbReference type="InterPro" id="IPR036621">
    <property type="entry name" value="Anticodon-bd_dom_sf"/>
</dbReference>
<dbReference type="CDD" id="cd00773">
    <property type="entry name" value="HisRS-like_core"/>
    <property type="match status" value="1"/>
</dbReference>
<dbReference type="InterPro" id="IPR004154">
    <property type="entry name" value="Anticodon-bd"/>
</dbReference>
<evidence type="ECO:0000256" key="9">
    <source>
        <dbReference type="ARBA" id="ARBA00023146"/>
    </source>
</evidence>
<evidence type="ECO:0000256" key="3">
    <source>
        <dbReference type="ARBA" id="ARBA00012815"/>
    </source>
</evidence>
<dbReference type="EC" id="6.1.1.21" evidence="3"/>
<dbReference type="InterPro" id="IPR041715">
    <property type="entry name" value="HisRS-like_core"/>
</dbReference>
<dbReference type="Gene3D" id="3.40.50.800">
    <property type="entry name" value="Anticodon-binding domain"/>
    <property type="match status" value="1"/>
</dbReference>
<evidence type="ECO:0000256" key="4">
    <source>
        <dbReference type="ARBA" id="ARBA00022490"/>
    </source>
</evidence>
<evidence type="ECO:0000256" key="7">
    <source>
        <dbReference type="ARBA" id="ARBA00022840"/>
    </source>
</evidence>
<dbReference type="GO" id="GO:0005524">
    <property type="term" value="F:ATP binding"/>
    <property type="evidence" value="ECO:0007669"/>
    <property type="project" value="UniProtKB-KW"/>
</dbReference>
<keyword evidence="9 16" id="KW-0030">Aminoacyl-tRNA synthetase</keyword>
<dbReference type="HOGENOM" id="CLU_025113_4_0_1"/>
<dbReference type="GO" id="GO:0005739">
    <property type="term" value="C:mitochondrion"/>
    <property type="evidence" value="ECO:0007669"/>
    <property type="project" value="EnsemblFungi"/>
</dbReference>
<dbReference type="Pfam" id="PF13393">
    <property type="entry name" value="tRNA-synt_His"/>
    <property type="match status" value="1"/>
</dbReference>
<dbReference type="PANTHER" id="PTHR11476:SF7">
    <property type="entry name" value="HISTIDINE--TRNA LIGASE"/>
    <property type="match status" value="1"/>
</dbReference>
<reference evidence="16 17" key="1">
    <citation type="journal article" date="2009" name="Nature">
        <title>Evolution of pathogenicity and sexual reproduction in eight Candida genomes.</title>
        <authorList>
            <person name="Butler G."/>
            <person name="Rasmussen M.D."/>
            <person name="Lin M.F."/>
            <person name="Santos M.A."/>
            <person name="Sakthikumar S."/>
            <person name="Munro C.A."/>
            <person name="Rheinbay E."/>
            <person name="Grabherr M."/>
            <person name="Forche A."/>
            <person name="Reedy J.L."/>
            <person name="Agrafioti I."/>
            <person name="Arnaud M.B."/>
            <person name="Bates S."/>
            <person name="Brown A.J."/>
            <person name="Brunke S."/>
            <person name="Costanzo M.C."/>
            <person name="Fitzpatrick D.A."/>
            <person name="de Groot P.W."/>
            <person name="Harris D."/>
            <person name="Hoyer L.L."/>
            <person name="Hube B."/>
            <person name="Klis F.M."/>
            <person name="Kodira C."/>
            <person name="Lennard N."/>
            <person name="Logue M.E."/>
            <person name="Martin R."/>
            <person name="Neiman A.M."/>
            <person name="Nikolaou E."/>
            <person name="Quail M.A."/>
            <person name="Quinn J."/>
            <person name="Santos M.C."/>
            <person name="Schmitzberger F.F."/>
            <person name="Sherlock G."/>
            <person name="Shah P."/>
            <person name="Silverstein K.A."/>
            <person name="Skrzypek M.S."/>
            <person name="Soll D."/>
            <person name="Staggs R."/>
            <person name="Stansfield I."/>
            <person name="Stumpf M.P."/>
            <person name="Sudbery P.E."/>
            <person name="Srikantha T."/>
            <person name="Zeng Q."/>
            <person name="Berman J."/>
            <person name="Berriman M."/>
            <person name="Heitman J."/>
            <person name="Gow N.A."/>
            <person name="Lorenz M.C."/>
            <person name="Birren B.W."/>
            <person name="Kellis M."/>
            <person name="Cuomo C.A."/>
        </authorList>
    </citation>
    <scope>NUCLEOTIDE SEQUENCE [LARGE SCALE GENOMIC DNA]</scope>
    <source>
        <strain evidence="17">ATCC 11503 / BCRC 21390 / CBS 2605 / JCM 1781 / NBRC 1676 / NRRL YB-4239</strain>
    </source>
</reference>
<dbReference type="GeneID" id="5231897"/>